<evidence type="ECO:0000313" key="3">
    <source>
        <dbReference type="Proteomes" id="UP000011115"/>
    </source>
</evidence>
<sequence length="152" mass="17117">MSLGASRGPRPVTWKPPLKLTLTPLPSTRPVVAFTSHQVTRGRVSIWANPRELTASPSRPSPRPMVPVTKPHHGRGSYEGKRARQGHYWVKQRGKAEDKKGCRFPRPLSNSLSGTSTRRTLQCIIPRKKPNHRWKWHLDELPNGSATKILIA</sequence>
<protein>
    <submittedName>
        <fullName evidence="2">Uncharacterized protein</fullName>
    </submittedName>
</protein>
<reference evidence="3" key="1">
    <citation type="journal article" date="2011" name="Nature">
        <title>Genome sequence and analysis of the tuber crop potato.</title>
        <authorList>
            <consortium name="The Potato Genome Sequencing Consortium"/>
        </authorList>
    </citation>
    <scope>NUCLEOTIDE SEQUENCE [LARGE SCALE GENOMIC DNA]</scope>
    <source>
        <strain evidence="3">cv. DM1-3 516 R44</strain>
    </source>
</reference>
<feature type="region of interest" description="Disordered" evidence="1">
    <location>
        <begin position="50"/>
        <end position="115"/>
    </location>
</feature>
<dbReference type="Proteomes" id="UP000011115">
    <property type="component" value="Unassembled WGS sequence"/>
</dbReference>
<evidence type="ECO:0000313" key="2">
    <source>
        <dbReference type="EnsemblPlants" id="PGSC0003DMT400094887"/>
    </source>
</evidence>
<dbReference type="PaxDb" id="4113-PGSC0003DMT400094887"/>
<name>M1DV36_SOLTU</name>
<dbReference type="AlphaFoldDB" id="M1DV36"/>
<dbReference type="InParanoid" id="M1DV36"/>
<keyword evidence="3" id="KW-1185">Reference proteome</keyword>
<proteinExistence type="predicted"/>
<reference evidence="2" key="2">
    <citation type="submission" date="2015-06" db="UniProtKB">
        <authorList>
            <consortium name="EnsemblPlants"/>
        </authorList>
    </citation>
    <scope>IDENTIFICATION</scope>
    <source>
        <strain evidence="2">DM1-3 516 R44</strain>
    </source>
</reference>
<dbReference type="Gramene" id="PGSC0003DMT400094887">
    <property type="protein sequence ID" value="PGSC0003DMT400094887"/>
    <property type="gene ID" value="PGSC0003DMG400044458"/>
</dbReference>
<organism evidence="2 3">
    <name type="scientific">Solanum tuberosum</name>
    <name type="common">Potato</name>
    <dbReference type="NCBI Taxonomy" id="4113"/>
    <lineage>
        <taxon>Eukaryota</taxon>
        <taxon>Viridiplantae</taxon>
        <taxon>Streptophyta</taxon>
        <taxon>Embryophyta</taxon>
        <taxon>Tracheophyta</taxon>
        <taxon>Spermatophyta</taxon>
        <taxon>Magnoliopsida</taxon>
        <taxon>eudicotyledons</taxon>
        <taxon>Gunneridae</taxon>
        <taxon>Pentapetalae</taxon>
        <taxon>asterids</taxon>
        <taxon>lamiids</taxon>
        <taxon>Solanales</taxon>
        <taxon>Solanaceae</taxon>
        <taxon>Solanoideae</taxon>
        <taxon>Solaneae</taxon>
        <taxon>Solanum</taxon>
    </lineage>
</organism>
<accession>M1DV36</accession>
<evidence type="ECO:0000256" key="1">
    <source>
        <dbReference type="SAM" id="MobiDB-lite"/>
    </source>
</evidence>
<dbReference type="HOGENOM" id="CLU_1725549_0_0_1"/>
<dbReference type="EnsemblPlants" id="PGSC0003DMT400094887">
    <property type="protein sequence ID" value="PGSC0003DMT400094887"/>
    <property type="gene ID" value="PGSC0003DMG400044458"/>
</dbReference>